<protein>
    <submittedName>
        <fullName evidence="2">5-phospho-alpha-D-ribosyl 1,2-cyclic phosphate phosphodiesterase</fullName>
    </submittedName>
</protein>
<gene>
    <name evidence="2" type="ORF">GA0061071_102121</name>
</gene>
<evidence type="ECO:0000313" key="2">
    <source>
        <dbReference type="EMBL" id="SCB85279.1"/>
    </source>
</evidence>
<keyword evidence="3" id="KW-1185">Reference proteome</keyword>
<organism evidence="2 3">
    <name type="scientific">Kosakonia oryzendophytica</name>
    <dbReference type="NCBI Taxonomy" id="1005665"/>
    <lineage>
        <taxon>Bacteria</taxon>
        <taxon>Pseudomonadati</taxon>
        <taxon>Pseudomonadota</taxon>
        <taxon>Gammaproteobacteria</taxon>
        <taxon>Enterobacterales</taxon>
        <taxon>Enterobacteriaceae</taxon>
        <taxon>Kosakonia</taxon>
    </lineage>
</organism>
<dbReference type="PANTHER" id="PTHR42663">
    <property type="entry name" value="HYDROLASE C777.06C-RELATED-RELATED"/>
    <property type="match status" value="1"/>
</dbReference>
<dbReference type="InterPro" id="IPR017693">
    <property type="entry name" value="Phosphonate_metab_PhnP"/>
</dbReference>
<dbReference type="EMBL" id="FMAY01000002">
    <property type="protein sequence ID" value="SCB85279.1"/>
    <property type="molecule type" value="Genomic_DNA"/>
</dbReference>
<dbReference type="AlphaFoldDB" id="A0A1C3ZSC6"/>
<dbReference type="Gene3D" id="3.60.15.10">
    <property type="entry name" value="Ribonuclease Z/Hydroxyacylglutathione hydrolase-like"/>
    <property type="match status" value="1"/>
</dbReference>
<accession>A0A1C3ZSC6</accession>
<feature type="domain" description="Metallo-beta-lactamase" evidence="1">
    <location>
        <begin position="93"/>
        <end position="243"/>
    </location>
</feature>
<dbReference type="Pfam" id="PF12706">
    <property type="entry name" value="Lactamase_B_2"/>
    <property type="match status" value="1"/>
</dbReference>
<dbReference type="Proteomes" id="UP000198975">
    <property type="component" value="Unassembled WGS sequence"/>
</dbReference>
<dbReference type="NCBIfam" id="TIGR03307">
    <property type="entry name" value="PhnP"/>
    <property type="match status" value="1"/>
</dbReference>
<dbReference type="GO" id="GO:0019700">
    <property type="term" value="P:organic phosphonate catabolic process"/>
    <property type="evidence" value="ECO:0007669"/>
    <property type="project" value="InterPro"/>
</dbReference>
<evidence type="ECO:0000313" key="3">
    <source>
        <dbReference type="Proteomes" id="UP000198975"/>
    </source>
</evidence>
<reference evidence="3" key="1">
    <citation type="submission" date="2016-08" db="EMBL/GenBank/DDBJ databases">
        <authorList>
            <person name="Varghese N."/>
            <person name="Submissions Spin"/>
        </authorList>
    </citation>
    <scope>NUCLEOTIDE SEQUENCE [LARGE SCALE GENOMIC DNA]</scope>
    <source>
        <strain evidence="3">REICA_082</strain>
    </source>
</reference>
<dbReference type="CDD" id="cd07736">
    <property type="entry name" value="PhnP-like_MBL-fold"/>
    <property type="match status" value="1"/>
</dbReference>
<evidence type="ECO:0000259" key="1">
    <source>
        <dbReference type="Pfam" id="PF12706"/>
    </source>
</evidence>
<dbReference type="InterPro" id="IPR001279">
    <property type="entry name" value="Metallo-B-lactamas"/>
</dbReference>
<name>A0A1C3ZSC6_9ENTR</name>
<dbReference type="PANTHER" id="PTHR42663:SF6">
    <property type="entry name" value="HYDROLASE C777.06C-RELATED"/>
    <property type="match status" value="1"/>
</dbReference>
<proteinExistence type="predicted"/>
<dbReference type="GO" id="GO:0008081">
    <property type="term" value="F:phosphoric diester hydrolase activity"/>
    <property type="evidence" value="ECO:0007669"/>
    <property type="project" value="InterPro"/>
</dbReference>
<dbReference type="InterPro" id="IPR036866">
    <property type="entry name" value="RibonucZ/Hydroxyglut_hydro"/>
</dbReference>
<dbReference type="SUPFAM" id="SSF56281">
    <property type="entry name" value="Metallo-hydrolase/oxidoreductase"/>
    <property type="match status" value="1"/>
</dbReference>
<sequence length="272" mass="30155">MMAAQCVCADYVNPTVVRGRMSLTITLTGTGGAQLVPVFGCHCAACHRARQNAAHRRKPCSAVVQFNDTVTLLDAGIPDLMEHIPAGAFQQFLLTHYHMDHVQGLFPLRWGVGDKIPVYGPPDEQGCDDLFKHPGLLDFSHTVEPFVVFDLQGLQVTPLPLNHSKITFGYLLETAHSRVAWLSDTAGLPDKTLKFLLNNHPQVVIIDCSYEPRPETPKNHSDLTTIIALNAVIRCPRVILTHISHVFDQWMMKNPLPTGFEAGYDGMRIVLD</sequence>
<dbReference type="InterPro" id="IPR035682">
    <property type="entry name" value="PhnP_MBL"/>
</dbReference>